<dbReference type="SUPFAM" id="SSF54506">
    <property type="entry name" value="Diaminopimelate epimerase-like"/>
    <property type="match status" value="2"/>
</dbReference>
<dbReference type="PANTHER" id="PTHR31689:SF0">
    <property type="entry name" value="DIAMINOPIMELATE EPIMERASE"/>
    <property type="match status" value="1"/>
</dbReference>
<feature type="binding site" evidence="8">
    <location>
        <position position="204"/>
    </location>
    <ligand>
        <name>substrate</name>
    </ligand>
</feature>
<comment type="subcellular location">
    <subcellularLocation>
        <location evidence="8">Cytoplasm</location>
    </subcellularLocation>
</comment>
<dbReference type="Proteomes" id="UP000051568">
    <property type="component" value="Unassembled WGS sequence"/>
</dbReference>
<proteinExistence type="inferred from homology"/>
<dbReference type="PATRIC" id="fig|319652.3.peg.925"/>
<comment type="caution">
    <text evidence="10">The sequence shown here is derived from an EMBL/GenBank/DDBJ whole genome shotgun (WGS) entry which is preliminary data.</text>
</comment>
<organism evidence="10 11">
    <name type="scientific">Pediococcus cellicola</name>
    <dbReference type="NCBI Taxonomy" id="319652"/>
    <lineage>
        <taxon>Bacteria</taxon>
        <taxon>Bacillati</taxon>
        <taxon>Bacillota</taxon>
        <taxon>Bacilli</taxon>
        <taxon>Lactobacillales</taxon>
        <taxon>Lactobacillaceae</taxon>
        <taxon>Pediococcus</taxon>
    </lineage>
</organism>
<feature type="site" description="Could be important to modulate the pK values of the two catalytic cysteine residues" evidence="8">
    <location>
        <position position="170"/>
    </location>
</feature>
<dbReference type="Pfam" id="PF01678">
    <property type="entry name" value="DAP_epimerase"/>
    <property type="match status" value="2"/>
</dbReference>
<evidence type="ECO:0000256" key="8">
    <source>
        <dbReference type="HAMAP-Rule" id="MF_00197"/>
    </source>
</evidence>
<keyword evidence="11" id="KW-1185">Reference proteome</keyword>
<dbReference type="PROSITE" id="PS01326">
    <property type="entry name" value="DAP_EPIMERASE"/>
    <property type="match status" value="1"/>
</dbReference>
<feature type="binding site" evidence="8">
    <location>
        <position position="11"/>
    </location>
    <ligand>
        <name>substrate</name>
    </ligand>
</feature>
<evidence type="ECO:0000256" key="1">
    <source>
        <dbReference type="ARBA" id="ARBA00005196"/>
    </source>
</evidence>
<keyword evidence="8" id="KW-0963">Cytoplasm</keyword>
<comment type="caution">
    <text evidence="8">Lacks conserved residue(s) required for the propagation of feature annotation.</text>
</comment>
<evidence type="ECO:0000313" key="10">
    <source>
        <dbReference type="EMBL" id="KRN67378.1"/>
    </source>
</evidence>
<dbReference type="HAMAP" id="MF_00197">
    <property type="entry name" value="DAP_epimerase"/>
    <property type="match status" value="1"/>
</dbReference>
<evidence type="ECO:0000256" key="9">
    <source>
        <dbReference type="PROSITE-ProRule" id="PRU10125"/>
    </source>
</evidence>
<evidence type="ECO:0000256" key="6">
    <source>
        <dbReference type="ARBA" id="ARBA00023235"/>
    </source>
</evidence>
<feature type="active site" description="Proton donor" evidence="8">
    <location>
        <position position="79"/>
    </location>
</feature>
<evidence type="ECO:0000256" key="2">
    <source>
        <dbReference type="ARBA" id="ARBA00010219"/>
    </source>
</evidence>
<feature type="binding site" evidence="8">
    <location>
        <position position="70"/>
    </location>
    <ligand>
        <name>substrate</name>
    </ligand>
</feature>
<dbReference type="RefSeq" id="WP_057749363.1">
    <property type="nucleotide sequence ID" value="NZ_BJVH01000013.1"/>
</dbReference>
<evidence type="ECO:0000256" key="7">
    <source>
        <dbReference type="ARBA" id="ARBA00051712"/>
    </source>
</evidence>
<dbReference type="GO" id="GO:0005829">
    <property type="term" value="C:cytosol"/>
    <property type="evidence" value="ECO:0007669"/>
    <property type="project" value="TreeGrafter"/>
</dbReference>
<accession>A0A0R2IQA4</accession>
<comment type="similarity">
    <text evidence="2 8">Belongs to the diaminopimelate epimerase family.</text>
</comment>
<feature type="binding site" evidence="8">
    <location>
        <position position="168"/>
    </location>
    <ligand>
        <name>substrate</name>
    </ligand>
</feature>
<dbReference type="GO" id="GO:0008837">
    <property type="term" value="F:diaminopimelate epimerase activity"/>
    <property type="evidence" value="ECO:0007669"/>
    <property type="project" value="UniProtKB-UniRule"/>
</dbReference>
<feature type="binding site" evidence="8">
    <location>
        <begin position="222"/>
        <end position="223"/>
    </location>
    <ligand>
        <name>substrate</name>
    </ligand>
</feature>
<feature type="active site" evidence="9">
    <location>
        <position position="79"/>
    </location>
</feature>
<sequence>MQIDKVHGSENHFFLLDQTELHSKLNDHELITFTTKITNPQTGLLKGADGVLVVDEATHKDALAQMRVINADGSEASMCGNGLRTVARYLSQKFQVDQFKVQTLNADLQVSKATPFATGVPAFSVEISPVSFDADKLPFHRAEHRQLINKTWPELLPDLKFTALSVPNPHLISFVSAEELASDDLGTLGKRLNAPNPYFPDGVNVSFAQILDKNQLFVRTYERGVGFTNACGTGMSATSLAFALTHPQQGHFDQEITVYNPGGLVKTNVHKIADTYTIALIGNATVTHHLEISESDLHTATLDHVRIRETEEETSYLQFVNHLPKINDIAVKA</sequence>
<comment type="catalytic activity">
    <reaction evidence="7 8">
        <text>(2S,6S)-2,6-diaminopimelate = meso-2,6-diaminopimelate</text>
        <dbReference type="Rhea" id="RHEA:15393"/>
        <dbReference type="ChEBI" id="CHEBI:57609"/>
        <dbReference type="ChEBI" id="CHEBI:57791"/>
        <dbReference type="EC" id="5.1.1.7"/>
    </reaction>
</comment>
<keyword evidence="4 8" id="KW-0028">Amino-acid biosynthesis</keyword>
<comment type="function">
    <text evidence="8">Catalyzes the stereoinversion of LL-2,6-diaminopimelate (L,L-DAP) to meso-diaminopimelate (meso-DAP), a precursor of L-lysine and an essential component of the bacterial peptidoglycan.</text>
</comment>
<feature type="binding site" evidence="8">
    <location>
        <begin position="232"/>
        <end position="233"/>
    </location>
    <ligand>
        <name>substrate</name>
    </ligand>
</feature>
<name>A0A0R2IQA4_9LACO</name>
<dbReference type="UniPathway" id="UPA00034">
    <property type="reaction ID" value="UER00025"/>
</dbReference>
<comment type="pathway">
    <text evidence="1 8">Amino-acid biosynthesis; L-lysine biosynthesis via DAP pathway; DL-2,6-diaminopimelate from LL-2,6-diaminopimelate: step 1/1.</text>
</comment>
<dbReference type="EMBL" id="JQBR01000002">
    <property type="protein sequence ID" value="KRN67378.1"/>
    <property type="molecule type" value="Genomic_DNA"/>
</dbReference>
<feature type="binding site" evidence="8">
    <location>
        <begin position="80"/>
        <end position="81"/>
    </location>
    <ligand>
        <name>substrate</name>
    </ligand>
</feature>
<dbReference type="AlphaFoldDB" id="A0A0R2IQA4"/>
<dbReference type="STRING" id="319652.IV80_GL000918"/>
<evidence type="ECO:0000256" key="5">
    <source>
        <dbReference type="ARBA" id="ARBA00023154"/>
    </source>
</evidence>
<dbReference type="OrthoDB" id="9805408at2"/>
<dbReference type="InterPro" id="IPR018510">
    <property type="entry name" value="DAP_epimerase_AS"/>
</dbReference>
<evidence type="ECO:0000313" key="11">
    <source>
        <dbReference type="Proteomes" id="UP000051568"/>
    </source>
</evidence>
<evidence type="ECO:0000256" key="4">
    <source>
        <dbReference type="ARBA" id="ARBA00022605"/>
    </source>
</evidence>
<dbReference type="NCBIfam" id="TIGR00652">
    <property type="entry name" value="DapF"/>
    <property type="match status" value="1"/>
</dbReference>
<dbReference type="InterPro" id="IPR001653">
    <property type="entry name" value="DAP_epimerase_DapF"/>
</dbReference>
<evidence type="ECO:0000256" key="3">
    <source>
        <dbReference type="ARBA" id="ARBA00013080"/>
    </source>
</evidence>
<dbReference type="GO" id="GO:0009089">
    <property type="term" value="P:lysine biosynthetic process via diaminopimelate"/>
    <property type="evidence" value="ECO:0007669"/>
    <property type="project" value="UniProtKB-UniRule"/>
</dbReference>
<keyword evidence="6 8" id="KW-0413">Isomerase</keyword>
<comment type="subunit">
    <text evidence="8">Homodimer.</text>
</comment>
<gene>
    <name evidence="8" type="primary">dapF</name>
    <name evidence="10" type="ORF">IV80_GL000918</name>
</gene>
<dbReference type="Gene3D" id="3.10.310.10">
    <property type="entry name" value="Diaminopimelate Epimerase, Chain A, domain 1"/>
    <property type="match status" value="2"/>
</dbReference>
<feature type="site" description="Could be important to modulate the pK values of the two catalytic cysteine residues" evidence="8">
    <location>
        <position position="222"/>
    </location>
</feature>
<dbReference type="PANTHER" id="PTHR31689">
    <property type="entry name" value="DIAMINOPIMELATE EPIMERASE, CHLOROPLASTIC"/>
    <property type="match status" value="1"/>
</dbReference>
<feature type="active site" description="Proton acceptor" evidence="8">
    <location>
        <position position="231"/>
    </location>
</feature>
<dbReference type="EC" id="5.1.1.7" evidence="3 8"/>
<reference evidence="10 11" key="1">
    <citation type="journal article" date="2015" name="Genome Announc.">
        <title>Expanding the biotechnology potential of lactobacilli through comparative genomics of 213 strains and associated genera.</title>
        <authorList>
            <person name="Sun Z."/>
            <person name="Harris H.M."/>
            <person name="McCann A."/>
            <person name="Guo C."/>
            <person name="Argimon S."/>
            <person name="Zhang W."/>
            <person name="Yang X."/>
            <person name="Jeffery I.B."/>
            <person name="Cooney J.C."/>
            <person name="Kagawa T.F."/>
            <person name="Liu W."/>
            <person name="Song Y."/>
            <person name="Salvetti E."/>
            <person name="Wrobel A."/>
            <person name="Rasinkangas P."/>
            <person name="Parkhill J."/>
            <person name="Rea M.C."/>
            <person name="O'Sullivan O."/>
            <person name="Ritari J."/>
            <person name="Douillard F.P."/>
            <person name="Paul Ross R."/>
            <person name="Yang R."/>
            <person name="Briner A.E."/>
            <person name="Felis G.E."/>
            <person name="de Vos W.M."/>
            <person name="Barrangou R."/>
            <person name="Klaenhammer T.R."/>
            <person name="Caufield P.W."/>
            <person name="Cui Y."/>
            <person name="Zhang H."/>
            <person name="O'Toole P.W."/>
        </authorList>
    </citation>
    <scope>NUCLEOTIDE SEQUENCE [LARGE SCALE GENOMIC DNA]</scope>
    <source>
        <strain evidence="10 11">DSM 17757</strain>
    </source>
</reference>
<keyword evidence="5 8" id="KW-0457">Lysine biosynthesis</keyword>
<protein>
    <recommendedName>
        <fullName evidence="3 8">Diaminopimelate epimerase</fullName>
        <shortName evidence="8">DAP epimerase</shortName>
        <ecNumber evidence="3 8">5.1.1.7</ecNumber>
    </recommendedName>
    <alternativeName>
        <fullName evidence="8">PLP-independent amino acid racemase</fullName>
    </alternativeName>
</protein>